<sequence length="240" mass="27211">MSEFVVSSSRTRVWRRPEDHPLLRQTDTTHPAFQSKLTDRFPPSIAEGLPKVLSENSEDARTWHYFSPLLRDGPQRTRVLTQLIRQSFFGAVPPQVFKDISTARMEFWPKLPPPPSRQKAEGASEPDVMITLGKSAVVLVEAKCHSGVSEFTNFDRNRDQVIRLIDVGSWYARQHGFDCVCLLVLQYGDAQINAEKIVSRYAGQPEAIQKALPYRDDLTEADFSRLAGALAFVRWPDPLT</sequence>
<protein>
    <submittedName>
        <fullName evidence="1">Uncharacterized protein</fullName>
    </submittedName>
</protein>
<organism evidence="1">
    <name type="scientific">Caldilineaceae bacterium SB0661_bin_32</name>
    <dbReference type="NCBI Taxonomy" id="2605255"/>
    <lineage>
        <taxon>Bacteria</taxon>
        <taxon>Bacillati</taxon>
        <taxon>Chloroflexota</taxon>
        <taxon>Caldilineae</taxon>
        <taxon>Caldilineales</taxon>
        <taxon>Caldilineaceae</taxon>
    </lineage>
</organism>
<dbReference type="AlphaFoldDB" id="A0A6B1D4J2"/>
<gene>
    <name evidence="1" type="ORF">F4X14_07555</name>
</gene>
<proteinExistence type="predicted"/>
<dbReference type="EMBL" id="VXMH01000033">
    <property type="protein sequence ID" value="MYC94811.1"/>
    <property type="molecule type" value="Genomic_DNA"/>
</dbReference>
<comment type="caution">
    <text evidence="1">The sequence shown here is derived from an EMBL/GenBank/DDBJ whole genome shotgun (WGS) entry which is preliminary data.</text>
</comment>
<name>A0A6B1D4J2_9CHLR</name>
<evidence type="ECO:0000313" key="1">
    <source>
        <dbReference type="EMBL" id="MYC94811.1"/>
    </source>
</evidence>
<reference evidence="1" key="1">
    <citation type="submission" date="2019-09" db="EMBL/GenBank/DDBJ databases">
        <title>Characterisation of the sponge microbiome using genome-centric metagenomics.</title>
        <authorList>
            <person name="Engelberts J.P."/>
            <person name="Robbins S.J."/>
            <person name="De Goeij J.M."/>
            <person name="Aranda M."/>
            <person name="Bell S.C."/>
            <person name="Webster N.S."/>
        </authorList>
    </citation>
    <scope>NUCLEOTIDE SEQUENCE</scope>
    <source>
        <strain evidence="1">SB0661_bin_32</strain>
    </source>
</reference>
<accession>A0A6B1D4J2</accession>